<feature type="region of interest" description="Disordered" evidence="8">
    <location>
        <begin position="1"/>
        <end position="23"/>
    </location>
</feature>
<dbReference type="InterPro" id="IPR035906">
    <property type="entry name" value="MetI-like_sf"/>
</dbReference>
<dbReference type="InterPro" id="IPR051393">
    <property type="entry name" value="ABC_transporter_permease"/>
</dbReference>
<dbReference type="CDD" id="cd06261">
    <property type="entry name" value="TM_PBP2"/>
    <property type="match status" value="1"/>
</dbReference>
<keyword evidence="5 7" id="KW-1133">Transmembrane helix</keyword>
<accession>A0A4R8VD41</accession>
<proteinExistence type="inferred from homology"/>
<organism evidence="10 11">
    <name type="scientific">Terrimesophilobacter mesophilus</name>
    <dbReference type="NCBI Taxonomy" id="433647"/>
    <lineage>
        <taxon>Bacteria</taxon>
        <taxon>Bacillati</taxon>
        <taxon>Actinomycetota</taxon>
        <taxon>Actinomycetes</taxon>
        <taxon>Micrococcales</taxon>
        <taxon>Microbacteriaceae</taxon>
        <taxon>Terrimesophilobacter</taxon>
    </lineage>
</organism>
<keyword evidence="4 7" id="KW-0812">Transmembrane</keyword>
<comment type="subcellular location">
    <subcellularLocation>
        <location evidence="1 7">Cell membrane</location>
        <topology evidence="1 7">Multi-pass membrane protein</topology>
    </subcellularLocation>
</comment>
<dbReference type="InterPro" id="IPR000515">
    <property type="entry name" value="MetI-like"/>
</dbReference>
<feature type="transmembrane region" description="Helical" evidence="7">
    <location>
        <begin position="28"/>
        <end position="47"/>
    </location>
</feature>
<dbReference type="PROSITE" id="PS50928">
    <property type="entry name" value="ABC_TM1"/>
    <property type="match status" value="1"/>
</dbReference>
<feature type="transmembrane region" description="Helical" evidence="7">
    <location>
        <begin position="91"/>
        <end position="112"/>
    </location>
</feature>
<dbReference type="AlphaFoldDB" id="A0A4R8VD41"/>
<dbReference type="EMBL" id="SOFI01000003">
    <property type="protein sequence ID" value="TFB80783.1"/>
    <property type="molecule type" value="Genomic_DNA"/>
</dbReference>
<dbReference type="Proteomes" id="UP000298488">
    <property type="component" value="Unassembled WGS sequence"/>
</dbReference>
<dbReference type="PANTHER" id="PTHR30193:SF37">
    <property type="entry name" value="INNER MEMBRANE ABC TRANSPORTER PERMEASE PROTEIN YCJO"/>
    <property type="match status" value="1"/>
</dbReference>
<dbReference type="SUPFAM" id="SSF161098">
    <property type="entry name" value="MetI-like"/>
    <property type="match status" value="1"/>
</dbReference>
<evidence type="ECO:0000256" key="6">
    <source>
        <dbReference type="ARBA" id="ARBA00023136"/>
    </source>
</evidence>
<keyword evidence="3" id="KW-1003">Cell membrane</keyword>
<gene>
    <name evidence="10" type="ORF">E3N84_05820</name>
</gene>
<reference evidence="10 11" key="1">
    <citation type="submission" date="2019-03" db="EMBL/GenBank/DDBJ databases">
        <title>Genomics of glacier-inhabiting Cryobacterium strains.</title>
        <authorList>
            <person name="Liu Q."/>
            <person name="Xin Y.-H."/>
        </authorList>
    </citation>
    <scope>NUCLEOTIDE SEQUENCE [LARGE SCALE GENOMIC DNA]</scope>
    <source>
        <strain evidence="10 11">CGMCC 1.10440</strain>
    </source>
</reference>
<evidence type="ECO:0000256" key="1">
    <source>
        <dbReference type="ARBA" id="ARBA00004651"/>
    </source>
</evidence>
<feature type="transmembrane region" description="Helical" evidence="7">
    <location>
        <begin position="282"/>
        <end position="302"/>
    </location>
</feature>
<feature type="transmembrane region" description="Helical" evidence="7">
    <location>
        <begin position="124"/>
        <end position="144"/>
    </location>
</feature>
<dbReference type="OrthoDB" id="4053402at2"/>
<keyword evidence="11" id="KW-1185">Reference proteome</keyword>
<dbReference type="PANTHER" id="PTHR30193">
    <property type="entry name" value="ABC TRANSPORTER PERMEASE PROTEIN"/>
    <property type="match status" value="1"/>
</dbReference>
<evidence type="ECO:0000256" key="4">
    <source>
        <dbReference type="ARBA" id="ARBA00022692"/>
    </source>
</evidence>
<evidence type="ECO:0000256" key="2">
    <source>
        <dbReference type="ARBA" id="ARBA00022448"/>
    </source>
</evidence>
<keyword evidence="2 7" id="KW-0813">Transport</keyword>
<dbReference type="GO" id="GO:0055085">
    <property type="term" value="P:transmembrane transport"/>
    <property type="evidence" value="ECO:0007669"/>
    <property type="project" value="InterPro"/>
</dbReference>
<evidence type="ECO:0000259" key="9">
    <source>
        <dbReference type="PROSITE" id="PS50928"/>
    </source>
</evidence>
<evidence type="ECO:0000256" key="8">
    <source>
        <dbReference type="SAM" id="MobiDB-lite"/>
    </source>
</evidence>
<evidence type="ECO:0000313" key="10">
    <source>
        <dbReference type="EMBL" id="TFB80783.1"/>
    </source>
</evidence>
<evidence type="ECO:0000256" key="3">
    <source>
        <dbReference type="ARBA" id="ARBA00022475"/>
    </source>
</evidence>
<comment type="similarity">
    <text evidence="7">Belongs to the binding-protein-dependent transport system permease family.</text>
</comment>
<evidence type="ECO:0000256" key="7">
    <source>
        <dbReference type="RuleBase" id="RU363032"/>
    </source>
</evidence>
<feature type="transmembrane region" description="Helical" evidence="7">
    <location>
        <begin position="226"/>
        <end position="246"/>
    </location>
</feature>
<dbReference type="Gene3D" id="1.10.3720.10">
    <property type="entry name" value="MetI-like"/>
    <property type="match status" value="1"/>
</dbReference>
<comment type="caution">
    <text evidence="10">The sequence shown here is derived from an EMBL/GenBank/DDBJ whole genome shotgun (WGS) entry which is preliminary data.</text>
</comment>
<keyword evidence="6 7" id="KW-0472">Membrane</keyword>
<sequence length="312" mass="34766">MSLRTVRTPVVSTPDRRRSAGPARTDGWWPWAFVAPLFLGVCVFYLWPILQTVYFSFTKFGVFGGQTWIGAANWARLVQDPDFYRAILNTLIYSAIVLLGIPVAVFLASLINRPGLRFASLYRVLFFLPYIAMPVAISLVWRMMFNGDFGIINYALSLVGIDGPHWLSTPGLALISVSLVGFWGSFGLAILILGAGLKNIPVELYEAAELDGATPWRRFRSVTVPLLSPSVFFVTIITIIGSFQLFDALYAMLGPNNPVMPATQSLVFYFYENGFIRNDKGFAAAIALAILVIIGIVTVIQFRLQKRWVNYD</sequence>
<evidence type="ECO:0000313" key="11">
    <source>
        <dbReference type="Proteomes" id="UP000298488"/>
    </source>
</evidence>
<feature type="transmembrane region" description="Helical" evidence="7">
    <location>
        <begin position="172"/>
        <end position="195"/>
    </location>
</feature>
<dbReference type="Pfam" id="PF00528">
    <property type="entry name" value="BPD_transp_1"/>
    <property type="match status" value="1"/>
</dbReference>
<feature type="domain" description="ABC transmembrane type-1" evidence="9">
    <location>
        <begin position="86"/>
        <end position="301"/>
    </location>
</feature>
<name>A0A4R8VD41_9MICO</name>
<dbReference type="GO" id="GO:0005886">
    <property type="term" value="C:plasma membrane"/>
    <property type="evidence" value="ECO:0007669"/>
    <property type="project" value="UniProtKB-SubCell"/>
</dbReference>
<evidence type="ECO:0000256" key="5">
    <source>
        <dbReference type="ARBA" id="ARBA00022989"/>
    </source>
</evidence>
<protein>
    <submittedName>
        <fullName evidence="10">Sugar ABC transporter permease</fullName>
    </submittedName>
</protein>